<dbReference type="SUPFAM" id="SSF56300">
    <property type="entry name" value="Metallo-dependent phosphatases"/>
    <property type="match status" value="1"/>
</dbReference>
<dbReference type="GO" id="GO:0046872">
    <property type="term" value="F:metal ion binding"/>
    <property type="evidence" value="ECO:0007669"/>
    <property type="project" value="UniProtKB-KW"/>
</dbReference>
<proteinExistence type="inferred from homology"/>
<dbReference type="PANTHER" id="PTHR42988:SF2">
    <property type="entry name" value="CYCLIC NUCLEOTIDE PHOSPHODIESTERASE CBUA0032-RELATED"/>
    <property type="match status" value="1"/>
</dbReference>
<evidence type="ECO:0000313" key="7">
    <source>
        <dbReference type="Proteomes" id="UP000658656"/>
    </source>
</evidence>
<dbReference type="EMBL" id="BNAV01000001">
    <property type="protein sequence ID" value="GHF41034.1"/>
    <property type="molecule type" value="Genomic_DNA"/>
</dbReference>
<evidence type="ECO:0000259" key="5">
    <source>
        <dbReference type="Pfam" id="PF00149"/>
    </source>
</evidence>
<protein>
    <submittedName>
        <fullName evidence="6">3',5'-cyclic adenosine monophosphate phosphodiesterase CpdA</fullName>
    </submittedName>
</protein>
<keyword evidence="7" id="KW-1185">Reference proteome</keyword>
<feature type="domain" description="Calcineurin-like phosphoesterase" evidence="5">
    <location>
        <begin position="30"/>
        <end position="222"/>
    </location>
</feature>
<dbReference type="AlphaFoldDB" id="A0A8H9IR55"/>
<reference evidence="6" key="1">
    <citation type="journal article" date="2014" name="Int. J. Syst. Evol. Microbiol.">
        <title>Complete genome sequence of Corynebacterium casei LMG S-19264T (=DSM 44701T), isolated from a smear-ripened cheese.</title>
        <authorList>
            <consortium name="US DOE Joint Genome Institute (JGI-PGF)"/>
            <person name="Walter F."/>
            <person name="Albersmeier A."/>
            <person name="Kalinowski J."/>
            <person name="Ruckert C."/>
        </authorList>
    </citation>
    <scope>NUCLEOTIDE SEQUENCE</scope>
    <source>
        <strain evidence="6">CGMCC 4.7679</strain>
    </source>
</reference>
<evidence type="ECO:0000256" key="1">
    <source>
        <dbReference type="ARBA" id="ARBA00022723"/>
    </source>
</evidence>
<comment type="similarity">
    <text evidence="4">Belongs to the cyclic nucleotide phosphodiesterase class-III family.</text>
</comment>
<keyword evidence="3" id="KW-0408">Iron</keyword>
<keyword evidence="1" id="KW-0479">Metal-binding</keyword>
<evidence type="ECO:0000256" key="4">
    <source>
        <dbReference type="ARBA" id="ARBA00025742"/>
    </source>
</evidence>
<evidence type="ECO:0000256" key="2">
    <source>
        <dbReference type="ARBA" id="ARBA00022801"/>
    </source>
</evidence>
<dbReference type="Pfam" id="PF00149">
    <property type="entry name" value="Metallophos"/>
    <property type="match status" value="1"/>
</dbReference>
<dbReference type="InterPro" id="IPR004843">
    <property type="entry name" value="Calcineurin-like_PHP"/>
</dbReference>
<comment type="caution">
    <text evidence="6">The sequence shown here is derived from an EMBL/GenBank/DDBJ whole genome shotgun (WGS) entry which is preliminary data.</text>
</comment>
<dbReference type="Gene3D" id="3.60.21.10">
    <property type="match status" value="1"/>
</dbReference>
<sequence>MTPAVRARAAAGVHLSGIRRCWDRVMTTMIQISDTHLSGDGHPEHGLVDTAAVLESALGKVLASGVDVKALLLTGDLADEGAPQAYRRLRELVEPAAEKLGARLIYAMGNHDERAAFHTELLSTVDKGSVDAVHWIDGLRVVVLDSTTPGRHEGRLEPEQLEWLRRELATPAPLGTVLVVHHPPLPSPVPTVHLLRLRDSAALAGVLRCSDVGMVLTGHAHRTGCGALAGVPVWVSPAIAYRVDALPPRARLRGVTGSGFSRIDLIDGVFVATALDLGPATPAYEHDEAGRLRLVRAATGLS</sequence>
<reference evidence="6" key="2">
    <citation type="submission" date="2020-09" db="EMBL/GenBank/DDBJ databases">
        <authorList>
            <person name="Sun Q."/>
            <person name="Zhou Y."/>
        </authorList>
    </citation>
    <scope>NUCLEOTIDE SEQUENCE</scope>
    <source>
        <strain evidence="6">CGMCC 4.7679</strain>
    </source>
</reference>
<keyword evidence="2" id="KW-0378">Hydrolase</keyword>
<name>A0A8H9IR55_9PSEU</name>
<dbReference type="InterPro" id="IPR029052">
    <property type="entry name" value="Metallo-depent_PP-like"/>
</dbReference>
<dbReference type="Proteomes" id="UP000658656">
    <property type="component" value="Unassembled WGS sequence"/>
</dbReference>
<dbReference type="InterPro" id="IPR050884">
    <property type="entry name" value="CNP_phosphodiesterase-III"/>
</dbReference>
<evidence type="ECO:0000256" key="3">
    <source>
        <dbReference type="ARBA" id="ARBA00023004"/>
    </source>
</evidence>
<gene>
    <name evidence="6" type="primary">cpdA</name>
    <name evidence="6" type="ORF">GCM10017566_13080</name>
</gene>
<dbReference type="PANTHER" id="PTHR42988">
    <property type="entry name" value="PHOSPHOHYDROLASE"/>
    <property type="match status" value="1"/>
</dbReference>
<accession>A0A8H9IR55</accession>
<organism evidence="6 7">
    <name type="scientific">Amycolatopsis bartoniae</name>
    <dbReference type="NCBI Taxonomy" id="941986"/>
    <lineage>
        <taxon>Bacteria</taxon>
        <taxon>Bacillati</taxon>
        <taxon>Actinomycetota</taxon>
        <taxon>Actinomycetes</taxon>
        <taxon>Pseudonocardiales</taxon>
        <taxon>Pseudonocardiaceae</taxon>
        <taxon>Amycolatopsis</taxon>
    </lineage>
</organism>
<dbReference type="GO" id="GO:0016787">
    <property type="term" value="F:hydrolase activity"/>
    <property type="evidence" value="ECO:0007669"/>
    <property type="project" value="UniProtKB-KW"/>
</dbReference>
<evidence type="ECO:0000313" key="6">
    <source>
        <dbReference type="EMBL" id="GHF41034.1"/>
    </source>
</evidence>